<dbReference type="InterPro" id="IPR017452">
    <property type="entry name" value="GPCR_Rhodpsn_7TM"/>
</dbReference>
<comment type="similarity">
    <text evidence="2">Belongs to the G-protein coupled receptor 1 family.</text>
</comment>
<keyword evidence="3 6" id="KW-0812">Transmembrane</keyword>
<protein>
    <recommendedName>
        <fullName evidence="7">G-protein coupled receptors family 1 profile domain-containing protein</fullName>
    </recommendedName>
</protein>
<feature type="domain" description="G-protein coupled receptors family 1 profile" evidence="7">
    <location>
        <begin position="1"/>
        <end position="202"/>
    </location>
</feature>
<evidence type="ECO:0000256" key="5">
    <source>
        <dbReference type="ARBA" id="ARBA00023136"/>
    </source>
</evidence>
<feature type="transmembrane region" description="Helical" evidence="6">
    <location>
        <begin position="24"/>
        <end position="43"/>
    </location>
</feature>
<dbReference type="EMBL" id="CAJPVJ010005730">
    <property type="protein sequence ID" value="CAG2169779.1"/>
    <property type="molecule type" value="Genomic_DNA"/>
</dbReference>
<dbReference type="GO" id="GO:0004930">
    <property type="term" value="F:G protein-coupled receptor activity"/>
    <property type="evidence" value="ECO:0007669"/>
    <property type="project" value="InterPro"/>
</dbReference>
<feature type="transmembrane region" description="Helical" evidence="6">
    <location>
        <begin position="186"/>
        <end position="205"/>
    </location>
</feature>
<evidence type="ECO:0000256" key="3">
    <source>
        <dbReference type="ARBA" id="ARBA00022692"/>
    </source>
</evidence>
<name>A0A7R9M5C3_9ACAR</name>
<evidence type="ECO:0000256" key="1">
    <source>
        <dbReference type="ARBA" id="ARBA00004370"/>
    </source>
</evidence>
<dbReference type="EMBL" id="OC920555">
    <property type="protein sequence ID" value="CAD7652592.1"/>
    <property type="molecule type" value="Genomic_DNA"/>
</dbReference>
<dbReference type="Gene3D" id="1.20.1070.10">
    <property type="entry name" value="Rhodopsin 7-helix transmembrane proteins"/>
    <property type="match status" value="1"/>
</dbReference>
<dbReference type="AlphaFoldDB" id="A0A7R9M5C3"/>
<gene>
    <name evidence="8" type="ORF">ONB1V03_LOCUS9253</name>
</gene>
<dbReference type="Pfam" id="PF00001">
    <property type="entry name" value="7tm_1"/>
    <property type="match status" value="1"/>
</dbReference>
<evidence type="ECO:0000256" key="4">
    <source>
        <dbReference type="ARBA" id="ARBA00022989"/>
    </source>
</evidence>
<dbReference type="PROSITE" id="PS50262">
    <property type="entry name" value="G_PROTEIN_RECEP_F1_2"/>
    <property type="match status" value="1"/>
</dbReference>
<dbReference type="Proteomes" id="UP000728032">
    <property type="component" value="Unassembled WGS sequence"/>
</dbReference>
<evidence type="ECO:0000256" key="6">
    <source>
        <dbReference type="SAM" id="Phobius"/>
    </source>
</evidence>
<evidence type="ECO:0000259" key="7">
    <source>
        <dbReference type="PROSITE" id="PS50262"/>
    </source>
</evidence>
<sequence>RELYWMDSNGANNNRAMRSDDSPYCIIFGIFIIWFASLTINLGPTFLSGALASGHETAGHLDVCPMVYRPVRHYVLNLLWISVNMMCVGLMAVHLRKLYKDIAKSNLEAVRVSSLVTTMMTVQSGDRGELEGQRGFYDYVHRMESEGVGRVKMFVVILVAYLLFWGPLYTITLIRPGLETSLTYEISLHVALTHCFVNPILFMVYSRGHSGMN</sequence>
<keyword evidence="4 6" id="KW-1133">Transmembrane helix</keyword>
<dbReference type="SUPFAM" id="SSF81321">
    <property type="entry name" value="Family A G protein-coupled receptor-like"/>
    <property type="match status" value="1"/>
</dbReference>
<evidence type="ECO:0000313" key="8">
    <source>
        <dbReference type="EMBL" id="CAD7652592.1"/>
    </source>
</evidence>
<evidence type="ECO:0000256" key="2">
    <source>
        <dbReference type="ARBA" id="ARBA00010663"/>
    </source>
</evidence>
<dbReference type="GO" id="GO:0016020">
    <property type="term" value="C:membrane"/>
    <property type="evidence" value="ECO:0007669"/>
    <property type="project" value="UniProtKB-SubCell"/>
</dbReference>
<comment type="subcellular location">
    <subcellularLocation>
        <location evidence="1">Membrane</location>
    </subcellularLocation>
</comment>
<feature type="transmembrane region" description="Helical" evidence="6">
    <location>
        <begin position="74"/>
        <end position="95"/>
    </location>
</feature>
<keyword evidence="9" id="KW-1185">Reference proteome</keyword>
<dbReference type="OrthoDB" id="10037292at2759"/>
<evidence type="ECO:0000313" key="9">
    <source>
        <dbReference type="Proteomes" id="UP000728032"/>
    </source>
</evidence>
<feature type="transmembrane region" description="Helical" evidence="6">
    <location>
        <begin position="151"/>
        <end position="174"/>
    </location>
</feature>
<proteinExistence type="inferred from homology"/>
<keyword evidence="5 6" id="KW-0472">Membrane</keyword>
<feature type="non-terminal residue" evidence="8">
    <location>
        <position position="213"/>
    </location>
</feature>
<dbReference type="InterPro" id="IPR000276">
    <property type="entry name" value="GPCR_Rhodpsn"/>
</dbReference>
<organism evidence="8">
    <name type="scientific">Oppiella nova</name>
    <dbReference type="NCBI Taxonomy" id="334625"/>
    <lineage>
        <taxon>Eukaryota</taxon>
        <taxon>Metazoa</taxon>
        <taxon>Ecdysozoa</taxon>
        <taxon>Arthropoda</taxon>
        <taxon>Chelicerata</taxon>
        <taxon>Arachnida</taxon>
        <taxon>Acari</taxon>
        <taxon>Acariformes</taxon>
        <taxon>Sarcoptiformes</taxon>
        <taxon>Oribatida</taxon>
        <taxon>Brachypylina</taxon>
        <taxon>Oppioidea</taxon>
        <taxon>Oppiidae</taxon>
        <taxon>Oppiella</taxon>
    </lineage>
</organism>
<reference evidence="8" key="1">
    <citation type="submission" date="2020-11" db="EMBL/GenBank/DDBJ databases">
        <authorList>
            <person name="Tran Van P."/>
        </authorList>
    </citation>
    <scope>NUCLEOTIDE SEQUENCE</scope>
</reference>
<accession>A0A7R9M5C3</accession>